<accession>A0A0T6LRZ9</accession>
<gene>
    <name evidence="2" type="ORF">AQ490_23450</name>
</gene>
<sequence length="60" mass="6472">MMGDSGTSPRCRRTTPGGASWDESPLTLDLGPILSIFSISRILSSESRQHPASVLSRQEV</sequence>
<dbReference type="EMBL" id="LLZU01000018">
    <property type="protein sequence ID" value="KRV48821.1"/>
    <property type="molecule type" value="Genomic_DNA"/>
</dbReference>
<comment type="caution">
    <text evidence="2">The sequence shown here is derived from an EMBL/GenBank/DDBJ whole genome shotgun (WGS) entry which is preliminary data.</text>
</comment>
<evidence type="ECO:0000313" key="2">
    <source>
        <dbReference type="EMBL" id="KRV48821.1"/>
    </source>
</evidence>
<evidence type="ECO:0000313" key="3">
    <source>
        <dbReference type="Proteomes" id="UP000050867"/>
    </source>
</evidence>
<name>A0A0T6LRZ9_WENVI</name>
<proteinExistence type="predicted"/>
<dbReference type="STRING" id="76728.AQ490_23450"/>
<protein>
    <submittedName>
        <fullName evidence="2">Uncharacterized protein</fullName>
    </submittedName>
</protein>
<feature type="region of interest" description="Disordered" evidence="1">
    <location>
        <begin position="1"/>
        <end position="24"/>
    </location>
</feature>
<dbReference type="Proteomes" id="UP000050867">
    <property type="component" value="Unassembled WGS sequence"/>
</dbReference>
<dbReference type="AlphaFoldDB" id="A0A0T6LRZ9"/>
<organism evidence="2 3">
    <name type="scientific">Wenjunlia vitaminophila</name>
    <name type="common">Streptomyces vitaminophilus</name>
    <dbReference type="NCBI Taxonomy" id="76728"/>
    <lineage>
        <taxon>Bacteria</taxon>
        <taxon>Bacillati</taxon>
        <taxon>Actinomycetota</taxon>
        <taxon>Actinomycetes</taxon>
        <taxon>Kitasatosporales</taxon>
        <taxon>Streptomycetaceae</taxon>
        <taxon>Wenjunlia</taxon>
    </lineage>
</organism>
<evidence type="ECO:0000256" key="1">
    <source>
        <dbReference type="SAM" id="MobiDB-lite"/>
    </source>
</evidence>
<reference evidence="2 3" key="1">
    <citation type="submission" date="2015-10" db="EMBL/GenBank/DDBJ databases">
        <title>Draft genome sequence of pyrrolomycin-producing Streptomyces vitaminophilus.</title>
        <authorList>
            <person name="Graham D.E."/>
            <person name="Mahan K.M."/>
            <person name="Klingeman D.M."/>
            <person name="Hettich R.L."/>
            <person name="Parry R.J."/>
        </authorList>
    </citation>
    <scope>NUCLEOTIDE SEQUENCE [LARGE SCALE GENOMIC DNA]</scope>
    <source>
        <strain evidence="2 3">ATCC 31673</strain>
    </source>
</reference>
<keyword evidence="3" id="KW-1185">Reference proteome</keyword>